<dbReference type="Pfam" id="PF08450">
    <property type="entry name" value="SGL"/>
    <property type="match status" value="1"/>
</dbReference>
<evidence type="ECO:0000259" key="1">
    <source>
        <dbReference type="Pfam" id="PF08450"/>
    </source>
</evidence>
<dbReference type="EMBL" id="CAEZYF010000001">
    <property type="protein sequence ID" value="CAB4704473.1"/>
    <property type="molecule type" value="Genomic_DNA"/>
</dbReference>
<dbReference type="InterPro" id="IPR051262">
    <property type="entry name" value="SMP-30/CGR1_Lactonase"/>
</dbReference>
<dbReference type="EMBL" id="CAESGF010000011">
    <property type="protein sequence ID" value="CAB4364246.1"/>
    <property type="molecule type" value="Genomic_DNA"/>
</dbReference>
<dbReference type="InterPro" id="IPR011042">
    <property type="entry name" value="6-blade_b-propeller_TolB-like"/>
</dbReference>
<reference evidence="4" key="1">
    <citation type="submission" date="2020-05" db="EMBL/GenBank/DDBJ databases">
        <authorList>
            <person name="Chiriac C."/>
            <person name="Salcher M."/>
            <person name="Ghai R."/>
            <person name="Kavagutti S V."/>
        </authorList>
    </citation>
    <scope>NUCLEOTIDE SEQUENCE</scope>
</reference>
<evidence type="ECO:0000313" key="3">
    <source>
        <dbReference type="EMBL" id="CAB4704473.1"/>
    </source>
</evidence>
<name>A0A6J7C131_9ZZZZ</name>
<dbReference type="PANTHER" id="PTHR47572">
    <property type="entry name" value="LIPOPROTEIN-RELATED"/>
    <property type="match status" value="1"/>
</dbReference>
<evidence type="ECO:0000313" key="6">
    <source>
        <dbReference type="EMBL" id="CAB5017230.1"/>
    </source>
</evidence>
<dbReference type="AlphaFoldDB" id="A0A6J7C131"/>
<dbReference type="Gene3D" id="2.120.10.30">
    <property type="entry name" value="TolB, C-terminal domain"/>
    <property type="match status" value="1"/>
</dbReference>
<dbReference type="SUPFAM" id="SSF63829">
    <property type="entry name" value="Calcium-dependent phosphotriesterase"/>
    <property type="match status" value="1"/>
</dbReference>
<sequence length="301" mass="31416">MPELRDVELITDGLIFPEGPVAMADGSVIVVELNGARITRVATDGTKHTVAEVEGGPNGAAIGPDGALYVCNNGGTTPATAIGGRIQRVDIATGDVTTLYTECDGVSVGTPNDLVFDHTGNFWFTDHGNRGSIFYAAPDGSSIRRAVKGTAAANGIGLSPDGSVLYWAETHTRQVHRRRVSAPGELVPSTGYGIHPALRRKEIDRWSMLIGLPGAHALDSLAIDSSGALCVGTLVDSGISEITPDGDWTLHTLPPSLADGAVTNICFGGDDLRTAFITCSVTGHLVRATWHRPGLPLAFNG</sequence>
<evidence type="ECO:0000313" key="5">
    <source>
        <dbReference type="EMBL" id="CAB4933817.1"/>
    </source>
</evidence>
<dbReference type="EMBL" id="CAFBOL010000141">
    <property type="protein sequence ID" value="CAB5017230.1"/>
    <property type="molecule type" value="Genomic_DNA"/>
</dbReference>
<dbReference type="InterPro" id="IPR013658">
    <property type="entry name" value="SGL"/>
</dbReference>
<protein>
    <submittedName>
        <fullName evidence="4">Unannotated protein</fullName>
    </submittedName>
</protein>
<dbReference type="PANTHER" id="PTHR47572:SF5">
    <property type="entry name" value="BLR2277 PROTEIN"/>
    <property type="match status" value="1"/>
</dbReference>
<organism evidence="4">
    <name type="scientific">freshwater metagenome</name>
    <dbReference type="NCBI Taxonomy" id="449393"/>
    <lineage>
        <taxon>unclassified sequences</taxon>
        <taxon>metagenomes</taxon>
        <taxon>ecological metagenomes</taxon>
    </lineage>
</organism>
<accession>A0A6J7C131</accession>
<gene>
    <name evidence="3" type="ORF">UFOPK2656_00262</name>
    <name evidence="4" type="ORF">UFOPK3267_01703</name>
    <name evidence="5" type="ORF">UFOPK3651_01657</name>
    <name evidence="6" type="ORF">UFOPK3931_03148</name>
    <name evidence="2" type="ORF">UFOPK4189_02010</name>
</gene>
<dbReference type="EMBL" id="CAFBMT010000008">
    <property type="protein sequence ID" value="CAB4933817.1"/>
    <property type="molecule type" value="Genomic_DNA"/>
</dbReference>
<proteinExistence type="predicted"/>
<evidence type="ECO:0000313" key="2">
    <source>
        <dbReference type="EMBL" id="CAB4364246.1"/>
    </source>
</evidence>
<dbReference type="EMBL" id="CAFBIY010000095">
    <property type="protein sequence ID" value="CAB4851762.1"/>
    <property type="molecule type" value="Genomic_DNA"/>
</dbReference>
<evidence type="ECO:0000313" key="4">
    <source>
        <dbReference type="EMBL" id="CAB4851762.1"/>
    </source>
</evidence>
<feature type="domain" description="SMP-30/Gluconolactonase/LRE-like region" evidence="1">
    <location>
        <begin position="16"/>
        <end position="279"/>
    </location>
</feature>